<proteinExistence type="predicted"/>
<dbReference type="STRING" id="192904.SAMN04488514_102323"/>
<evidence type="ECO:0000313" key="1">
    <source>
        <dbReference type="EMBL" id="SDL68270.1"/>
    </source>
</evidence>
<dbReference type="RefSeq" id="WP_089886722.1">
    <property type="nucleotide sequence ID" value="NZ_FNGV01000002.1"/>
</dbReference>
<dbReference type="AlphaFoldDB" id="A0A1G9M1X7"/>
<evidence type="ECO:0008006" key="3">
    <source>
        <dbReference type="Google" id="ProtNLM"/>
    </source>
</evidence>
<evidence type="ECO:0000313" key="2">
    <source>
        <dbReference type="Proteomes" id="UP000199440"/>
    </source>
</evidence>
<sequence length="142" mass="16078">MKRILSFLSAVVVLFAVIACKKNKKPDGNADQMNQVMAIHDEVMPKMSAFGKLVKELKSKEDSTAMGLEYKKAREDLQAAHNNMMDWMKGFGDRFDSDEILNGKALSEEKQAWLDEEEQKIKEVRQDINSSIEKAEALLSPN</sequence>
<name>A0A1G9M1X7_9FLAO</name>
<dbReference type="OrthoDB" id="1436925at2"/>
<keyword evidence="2" id="KW-1185">Reference proteome</keyword>
<gene>
    <name evidence="1" type="ORF">SAMN04488514_102323</name>
</gene>
<protein>
    <recommendedName>
        <fullName evidence="3">Viral A-type inclusion protein</fullName>
    </recommendedName>
</protein>
<reference evidence="1 2" key="1">
    <citation type="submission" date="2016-10" db="EMBL/GenBank/DDBJ databases">
        <authorList>
            <person name="de Groot N.N."/>
        </authorList>
    </citation>
    <scope>NUCLEOTIDE SEQUENCE [LARGE SCALE GENOMIC DNA]</scope>
    <source>
        <strain evidence="1 2">DSM 19886</strain>
    </source>
</reference>
<organism evidence="1 2">
    <name type="scientific">Kriegella aquimaris</name>
    <dbReference type="NCBI Taxonomy" id="192904"/>
    <lineage>
        <taxon>Bacteria</taxon>
        <taxon>Pseudomonadati</taxon>
        <taxon>Bacteroidota</taxon>
        <taxon>Flavobacteriia</taxon>
        <taxon>Flavobacteriales</taxon>
        <taxon>Flavobacteriaceae</taxon>
        <taxon>Kriegella</taxon>
    </lineage>
</organism>
<dbReference type="PROSITE" id="PS51257">
    <property type="entry name" value="PROKAR_LIPOPROTEIN"/>
    <property type="match status" value="1"/>
</dbReference>
<dbReference type="Proteomes" id="UP000199440">
    <property type="component" value="Unassembled WGS sequence"/>
</dbReference>
<accession>A0A1G9M1X7</accession>
<dbReference type="EMBL" id="FNGV01000002">
    <property type="protein sequence ID" value="SDL68270.1"/>
    <property type="molecule type" value="Genomic_DNA"/>
</dbReference>